<dbReference type="VEuPathDB" id="FungiDB:AAP_06042"/>
<protein>
    <submittedName>
        <fullName evidence="1">Phosphatidyl synthase</fullName>
    </submittedName>
</protein>
<dbReference type="Gene3D" id="3.40.50.1000">
    <property type="entry name" value="HAD superfamily/HAD-like"/>
    <property type="match status" value="2"/>
</dbReference>
<dbReference type="PANTHER" id="PTHR14269">
    <property type="entry name" value="CDP-DIACYLGLYCEROL--GLYCEROL-3-PHOSPHATE 3-PHOSPHATIDYLTRANSFERASE-RELATED"/>
    <property type="match status" value="1"/>
</dbReference>
<dbReference type="AlphaFoldDB" id="A0A167V3V3"/>
<dbReference type="NCBIfam" id="TIGR01456">
    <property type="entry name" value="CECR5"/>
    <property type="match status" value="1"/>
</dbReference>
<reference evidence="1 2" key="1">
    <citation type="journal article" date="2016" name="Genome Biol. Evol.">
        <title>Divergent and convergent evolution of fungal pathogenicity.</title>
        <authorList>
            <person name="Shang Y."/>
            <person name="Xiao G."/>
            <person name="Zheng P."/>
            <person name="Cen K."/>
            <person name="Zhan S."/>
            <person name="Wang C."/>
        </authorList>
    </citation>
    <scope>NUCLEOTIDE SEQUENCE [LARGE SCALE GENOMIC DNA]</scope>
    <source>
        <strain evidence="1 2">ARSEF 7405</strain>
    </source>
</reference>
<dbReference type="Pfam" id="PF13242">
    <property type="entry name" value="Hydrolase_like"/>
    <property type="match status" value="1"/>
</dbReference>
<dbReference type="InterPro" id="IPR006357">
    <property type="entry name" value="HAD-SF_hydro_IIA"/>
</dbReference>
<keyword evidence="2" id="KW-1185">Reference proteome</keyword>
<name>A0A167V3V3_9EURO</name>
<gene>
    <name evidence="1" type="ORF">AAP_06042</name>
</gene>
<dbReference type="InterPro" id="IPR036412">
    <property type="entry name" value="HAD-like_sf"/>
</dbReference>
<proteinExistence type="predicted"/>
<dbReference type="EMBL" id="AZGZ01000041">
    <property type="protein sequence ID" value="KZZ87007.1"/>
    <property type="molecule type" value="Genomic_DNA"/>
</dbReference>
<comment type="caution">
    <text evidence="1">The sequence shown here is derived from an EMBL/GenBank/DDBJ whole genome shotgun (WGS) entry which is preliminary data.</text>
</comment>
<dbReference type="GO" id="GO:0005739">
    <property type="term" value="C:mitochondrion"/>
    <property type="evidence" value="ECO:0007669"/>
    <property type="project" value="TreeGrafter"/>
</dbReference>
<dbReference type="NCBIfam" id="TIGR01460">
    <property type="entry name" value="HAD-SF-IIA"/>
    <property type="match status" value="1"/>
</dbReference>
<dbReference type="InterPro" id="IPR006353">
    <property type="entry name" value="HAD-SF_hydro_IIA_CECR5"/>
</dbReference>
<dbReference type="SUPFAM" id="SSF56784">
    <property type="entry name" value="HAD-like"/>
    <property type="match status" value="1"/>
</dbReference>
<sequence length="455" mass="50886">MNTTPPLEFRRERRASSLDISSCQSSSTDPQNRILRQLNRYFFSTVAEGYGGGCAMMLSSSELEDSLQFTLGSCSMTASRSQLSSIKKRDCLVAERFAFGFDVDGVLSKGKEAIPEAIEALKVLNGHNEYGIHIPYVVVTNGGGKTEEQKCAELSELLKTEISPSQFVCSHTPMKQLSHKHQTVLVVGLDPEKCRNVALSYGFQDVLTTHDFIKSDPSITPFKSLTKEEYVTAMDRSLENIAIEAILVLSSSRDWGADQQIILDLCMSQGGRYGTRSKTFNEGPAVYFAHQDVVWSTNNEFPRIGLGSFKRSLEEIFFSLTSQRLNITVFGKPEKVIFQFAERTLRDYRAERYGLLRAPETIYFVGDSPNSDVRGANAYHDSDVRESAWKSVLVETGIHEPGTVPEFQPFRTVRNVLEAVNMAIAIEQEKLKAGWPKRILSNLKRLSWVSEKGVA</sequence>
<dbReference type="Proteomes" id="UP000242877">
    <property type="component" value="Unassembled WGS sequence"/>
</dbReference>
<evidence type="ECO:0000313" key="1">
    <source>
        <dbReference type="EMBL" id="KZZ87007.1"/>
    </source>
</evidence>
<dbReference type="PANTHER" id="PTHR14269:SF4">
    <property type="entry name" value="CAT EYE SYNDROME CRITICAL REGION PROTEIN 5"/>
    <property type="match status" value="1"/>
</dbReference>
<dbReference type="InterPro" id="IPR050324">
    <property type="entry name" value="CDP-alcohol_PTase-I"/>
</dbReference>
<evidence type="ECO:0000313" key="2">
    <source>
        <dbReference type="Proteomes" id="UP000242877"/>
    </source>
</evidence>
<dbReference type="OrthoDB" id="10251048at2759"/>
<dbReference type="Pfam" id="PF13344">
    <property type="entry name" value="Hydrolase_6"/>
    <property type="match status" value="1"/>
</dbReference>
<organism evidence="1 2">
    <name type="scientific">Ascosphaera apis ARSEF 7405</name>
    <dbReference type="NCBI Taxonomy" id="392613"/>
    <lineage>
        <taxon>Eukaryota</taxon>
        <taxon>Fungi</taxon>
        <taxon>Dikarya</taxon>
        <taxon>Ascomycota</taxon>
        <taxon>Pezizomycotina</taxon>
        <taxon>Eurotiomycetes</taxon>
        <taxon>Eurotiomycetidae</taxon>
        <taxon>Onygenales</taxon>
        <taxon>Ascosphaeraceae</taxon>
        <taxon>Ascosphaera</taxon>
    </lineage>
</organism>
<accession>A0A167V3V3</accession>
<dbReference type="GO" id="GO:0046474">
    <property type="term" value="P:glycerophospholipid biosynthetic process"/>
    <property type="evidence" value="ECO:0007669"/>
    <property type="project" value="TreeGrafter"/>
</dbReference>
<dbReference type="InterPro" id="IPR023214">
    <property type="entry name" value="HAD_sf"/>
</dbReference>